<comment type="caution">
    <text evidence="1">The sequence shown here is derived from an EMBL/GenBank/DDBJ whole genome shotgun (WGS) entry which is preliminary data.</text>
</comment>
<dbReference type="InterPro" id="IPR012337">
    <property type="entry name" value="RNaseH-like_sf"/>
</dbReference>
<evidence type="ECO:0000313" key="4">
    <source>
        <dbReference type="Proteomes" id="UP000321947"/>
    </source>
</evidence>
<dbReference type="Proteomes" id="UP000321947">
    <property type="component" value="Unassembled WGS sequence"/>
</dbReference>
<dbReference type="EMBL" id="SSTE01007205">
    <property type="protein sequence ID" value="KAA0057144.1"/>
    <property type="molecule type" value="Genomic_DNA"/>
</dbReference>
<reference evidence="3 4" key="1">
    <citation type="submission" date="2019-08" db="EMBL/GenBank/DDBJ databases">
        <title>Draft genome sequences of two oriental melons (Cucumis melo L. var makuwa).</title>
        <authorList>
            <person name="Kwon S.-Y."/>
        </authorList>
    </citation>
    <scope>NUCLEOTIDE SEQUENCE [LARGE SCALE GENOMIC DNA]</scope>
    <source>
        <strain evidence="4">cv. Chang Bougi</strain>
        <strain evidence="3">cv. SW 3</strain>
        <tissue evidence="1">Leaf</tissue>
    </source>
</reference>
<dbReference type="SUPFAM" id="SSF53098">
    <property type="entry name" value="Ribonuclease H-like"/>
    <property type="match status" value="1"/>
</dbReference>
<dbReference type="EMBL" id="SSTD01003014">
    <property type="protein sequence ID" value="TYK27133.1"/>
    <property type="molecule type" value="Genomic_DNA"/>
</dbReference>
<sequence length="215" mass="25164">MHDSIASVRNVVRYVTSSPKKVTKFKTYVEEEKIDCKALVCLDVPTRWNSTYLMLEHALEFEKAFQILEEEELDYQDYFAEDEHGNKRIKPPNDGFAFHNDLSGQDVVREQVESSDSLRLLSSGTTVETNASYRVLSCYKKRRQEQNTLELRNDVDRYLSDPCEELNDQFDVLTWWKLNKIISSLPSHHKYDLNIIYGLTIFMDKFECLGCLLDL</sequence>
<dbReference type="OrthoDB" id="1741548at2759"/>
<organism evidence="1 3">
    <name type="scientific">Cucumis melo var. makuwa</name>
    <name type="common">Oriental melon</name>
    <dbReference type="NCBI Taxonomy" id="1194695"/>
    <lineage>
        <taxon>Eukaryota</taxon>
        <taxon>Viridiplantae</taxon>
        <taxon>Streptophyta</taxon>
        <taxon>Embryophyta</taxon>
        <taxon>Tracheophyta</taxon>
        <taxon>Spermatophyta</taxon>
        <taxon>Magnoliopsida</taxon>
        <taxon>eudicotyledons</taxon>
        <taxon>Gunneridae</taxon>
        <taxon>Pentapetalae</taxon>
        <taxon>rosids</taxon>
        <taxon>fabids</taxon>
        <taxon>Cucurbitales</taxon>
        <taxon>Cucurbitaceae</taxon>
        <taxon>Benincaseae</taxon>
        <taxon>Cucumis</taxon>
    </lineage>
</organism>
<evidence type="ECO:0000313" key="2">
    <source>
        <dbReference type="EMBL" id="TYK27133.1"/>
    </source>
</evidence>
<proteinExistence type="predicted"/>
<evidence type="ECO:0000313" key="1">
    <source>
        <dbReference type="EMBL" id="KAA0057144.1"/>
    </source>
</evidence>
<dbReference type="InterPro" id="IPR052035">
    <property type="entry name" value="ZnF_BED_domain_contain"/>
</dbReference>
<dbReference type="PANTHER" id="PTHR46481">
    <property type="entry name" value="ZINC FINGER BED DOMAIN-CONTAINING PROTEIN 4"/>
    <property type="match status" value="1"/>
</dbReference>
<protein>
    <submittedName>
        <fullName evidence="1">Zinc finger BED domain-containing protein RICESLEEPER 2-like</fullName>
    </submittedName>
</protein>
<evidence type="ECO:0000313" key="3">
    <source>
        <dbReference type="Proteomes" id="UP000321393"/>
    </source>
</evidence>
<name>A0A5A7UPL3_CUCMM</name>
<dbReference type="Proteomes" id="UP000321393">
    <property type="component" value="Unassembled WGS sequence"/>
</dbReference>
<dbReference type="AlphaFoldDB" id="A0A5A7UPL3"/>
<dbReference type="PANTHER" id="PTHR46481:SF8">
    <property type="entry name" value="ZINC FINGER BED DOMAIN-CONTAINING PROTEIN RICESLEEPER 1-LIKE"/>
    <property type="match status" value="1"/>
</dbReference>
<gene>
    <name evidence="2" type="ORF">E5676_scaffold1920G00020</name>
    <name evidence="1" type="ORF">E6C27_scaffold741G00040</name>
</gene>
<accession>A0A5A7UPL3</accession>